<feature type="domain" description="CAAX prenyl protease 1 N-terminal" evidence="20">
    <location>
        <begin position="962"/>
        <end position="1145"/>
    </location>
</feature>
<comment type="subcellular location">
    <subcellularLocation>
        <location evidence="2">Endoplasmic reticulum membrane</location>
        <topology evidence="2">Multi-pass membrane protein</topology>
    </subcellularLocation>
</comment>
<dbReference type="Pfam" id="PF01435">
    <property type="entry name" value="Peptidase_M48"/>
    <property type="match status" value="2"/>
</dbReference>
<protein>
    <recommendedName>
        <fullName evidence="3">Ste24 endopeptidase</fullName>
        <ecNumber evidence="3">3.4.24.84</ecNumber>
    </recommendedName>
    <alternativeName>
        <fullName evidence="15">Prenyl protein-specific endoprotease 1</fullName>
    </alternativeName>
</protein>
<feature type="domain" description="Amine oxidase" evidence="19">
    <location>
        <begin position="416"/>
        <end position="864"/>
    </location>
</feature>
<dbReference type="Pfam" id="PF01593">
    <property type="entry name" value="Amino_oxidase"/>
    <property type="match status" value="1"/>
</dbReference>
<keyword evidence="9" id="KW-0862">Zinc</keyword>
<feature type="region of interest" description="Disordered" evidence="16">
    <location>
        <begin position="242"/>
        <end position="310"/>
    </location>
</feature>
<dbReference type="FunFam" id="3.30.2010.10:FF:000002">
    <property type="entry name" value="CAAX prenyl protease"/>
    <property type="match status" value="1"/>
</dbReference>
<keyword evidence="6" id="KW-0479">Metal-binding</keyword>
<dbReference type="GO" id="GO:0046872">
    <property type="term" value="F:metal ion binding"/>
    <property type="evidence" value="ECO:0007669"/>
    <property type="project" value="UniProtKB-KW"/>
</dbReference>
<accession>A0A1J8R0C3</accession>
<evidence type="ECO:0000256" key="8">
    <source>
        <dbReference type="ARBA" id="ARBA00022824"/>
    </source>
</evidence>
<evidence type="ECO:0000256" key="15">
    <source>
        <dbReference type="ARBA" id="ARBA00083451"/>
    </source>
</evidence>
<dbReference type="SUPFAM" id="SSF51905">
    <property type="entry name" value="FAD/NAD(P)-binding domain"/>
    <property type="match status" value="1"/>
</dbReference>
<feature type="domain" description="Peptidase M48" evidence="18">
    <location>
        <begin position="1221"/>
        <end position="1297"/>
    </location>
</feature>
<feature type="transmembrane region" description="Helical" evidence="17">
    <location>
        <begin position="1087"/>
        <end position="1109"/>
    </location>
</feature>
<feature type="transmembrane region" description="Helical" evidence="17">
    <location>
        <begin position="1116"/>
        <end position="1138"/>
    </location>
</feature>
<dbReference type="EC" id="3.4.24.84" evidence="3"/>
<dbReference type="EMBL" id="LVVM01002044">
    <property type="protein sequence ID" value="OJA17364.1"/>
    <property type="molecule type" value="Genomic_DNA"/>
</dbReference>
<dbReference type="CDD" id="cd07343">
    <property type="entry name" value="M48A_Zmpste24p_like"/>
    <property type="match status" value="1"/>
</dbReference>
<evidence type="ECO:0000256" key="6">
    <source>
        <dbReference type="ARBA" id="ARBA00022723"/>
    </source>
</evidence>
<evidence type="ECO:0000256" key="5">
    <source>
        <dbReference type="ARBA" id="ARBA00022692"/>
    </source>
</evidence>
<comment type="caution">
    <text evidence="21">The sequence shown here is derived from an EMBL/GenBank/DDBJ whole genome shotgun (WGS) entry which is preliminary data.</text>
</comment>
<evidence type="ECO:0000256" key="16">
    <source>
        <dbReference type="SAM" id="MobiDB-lite"/>
    </source>
</evidence>
<dbReference type="Proteomes" id="UP000183567">
    <property type="component" value="Unassembled WGS sequence"/>
</dbReference>
<dbReference type="STRING" id="180088.A0A1J8R0C3"/>
<evidence type="ECO:0000256" key="7">
    <source>
        <dbReference type="ARBA" id="ARBA00022801"/>
    </source>
</evidence>
<dbReference type="GO" id="GO:0004222">
    <property type="term" value="F:metalloendopeptidase activity"/>
    <property type="evidence" value="ECO:0007669"/>
    <property type="project" value="InterPro"/>
</dbReference>
<evidence type="ECO:0000256" key="14">
    <source>
        <dbReference type="ARBA" id="ARBA00060927"/>
    </source>
</evidence>
<keyword evidence="12 17" id="KW-0472">Membrane</keyword>
<dbReference type="Gene3D" id="3.50.50.60">
    <property type="entry name" value="FAD/NAD(P)-binding domain"/>
    <property type="match status" value="1"/>
</dbReference>
<name>A0A1J8R0C3_9AGAM</name>
<sequence>MSQKRKYHKAPPKAATTTTTAPDLSLYIQAYEATIIRGPQSLSTALSLEAPDASTLGVDVNESQIGSALIQWDTGTRNPQPLNSDCSFPEASDAKATWVDRYDARLLLDALPEHPNLNTSQPRSLSPTGWSDLPSDTEDTFFFTPCEIEDYRREKRRRLIDQNREDRLRALAANEENEQPDCWGGSDEEPDDTQSELMRRTAVHILSSPNPAQLEMRILANHGADIRFAFLRGRWSRTWRKTKERARQDKIAQSAPQSTQPSQSAVLGGLAAYGDSEEGSQESESEDTSSIKVGEGSVMTLDTLEDRDTRLHEAEMEARRARAREWTAQRRARQGQTSSRDEDHYILVITEPSISLGRHWNAGWTMGEPPCGASHEDLTQNCNRVIISTSTMSQSPSVALPMPKKSKRVGIVGAGMAGLYAAYRLKLSTDPSIAVSLYELDGRVGGRVKTHRFTAEKDQYFEAGAMRIPSTQMHQPTFDLINLLKETHHADLNLIPYHLTTSGNRIFVNGILKNGGDDRTAKALGFDLPAPYDGQTADALLLSAIKNVLDLLDRDFEQGWKLLMQYDKVPFRSYLLGLEWPVSVIDFVETMCSQTNQFALSFSELIMQNLDFDTKDWFTLDGGMDQLPQALAGVVGMDNIIFGARVQKVEENGDGVTICAETPKGRVEQTFDKVILAIPPSALRMIPDRPRWDSRKEQAIRAMFYEALYKIGLRFKTRFWEHVQPPSLGGQSTTDMPIRWIVYPSNGIGSEGPGVLLLYSWNTDASVWSSIPFNERLKSSLWHLSKVFPNVDIYDQFIAAEDLAWSEHNPTGDAMFLPGQFSEYFEIARRKEGNIYFAGEHLSRHHTWITGAIDSARSTAEQVISDFAFKQSPTGWIPPTGTEPDEHYDPEAHRTKVIKGGVENVKNNRVRSVPIMDLLHSQLAILQQKLSFVATDPIDWKFYVQACSWGVTLFESYLLLRQYPLYSKTSPPEVLAGHFDDGAFQKSQNYGRDKAKFSLVTGLLKQAIDSAILHYGLYASAWDIGGRMIAYFGYGSEYEILQSLAFAIVLFVVSSIPSIPLSAYQTFVLEEKHGFNKTTPMLFVTDLLKGWGIGFVIGTPFLATFLYVFKWAGDRFVPWLMAFMLAFQIMMVILYPTVIQPLFNKLSPLREGELRTRTESLAMKLKFPLKHLYEIDGSKRSSHSNAYFFGLPWSKHIVIFDTLIKESKPDEVEAVLAFIGIALNFLSRQFEWEADRFACEIQDRLSAPEMNDMGERLGRALVTLHVKNLSTVWVDWLYSAYHHSHPTLTERLKALEAFQAKKDGAAKKEL</sequence>
<gene>
    <name evidence="21" type="ORF">AZE42_03901</name>
</gene>
<dbReference type="SUPFAM" id="SSF54373">
    <property type="entry name" value="FAD-linked reductases, C-terminal domain"/>
    <property type="match status" value="1"/>
</dbReference>
<feature type="compositionally biased region" description="Polar residues" evidence="16">
    <location>
        <begin position="116"/>
        <end position="129"/>
    </location>
</feature>
<keyword evidence="5 17" id="KW-0812">Transmembrane</keyword>
<feature type="transmembrane region" description="Helical" evidence="17">
    <location>
        <begin position="1012"/>
        <end position="1032"/>
    </location>
</feature>
<evidence type="ECO:0000313" key="22">
    <source>
        <dbReference type="Proteomes" id="UP000183567"/>
    </source>
</evidence>
<dbReference type="InterPro" id="IPR032456">
    <property type="entry name" value="Peptidase_M48_N"/>
</dbReference>
<evidence type="ECO:0000259" key="19">
    <source>
        <dbReference type="Pfam" id="PF01593"/>
    </source>
</evidence>
<keyword evidence="11" id="KW-0482">Metalloprotease</keyword>
<dbReference type="GO" id="GO:0016491">
    <property type="term" value="F:oxidoreductase activity"/>
    <property type="evidence" value="ECO:0007669"/>
    <property type="project" value="InterPro"/>
</dbReference>
<dbReference type="InterPro" id="IPR036188">
    <property type="entry name" value="FAD/NAD-bd_sf"/>
</dbReference>
<dbReference type="InterPro" id="IPR027057">
    <property type="entry name" value="CAXX_Prtase_1"/>
</dbReference>
<evidence type="ECO:0000256" key="9">
    <source>
        <dbReference type="ARBA" id="ARBA00022833"/>
    </source>
</evidence>
<keyword evidence="22" id="KW-1185">Reference proteome</keyword>
<feature type="compositionally biased region" description="Acidic residues" evidence="16">
    <location>
        <begin position="275"/>
        <end position="287"/>
    </location>
</feature>
<comment type="similarity">
    <text evidence="14">Belongs to the peptidase M48A family.</text>
</comment>
<keyword evidence="4" id="KW-0645">Protease</keyword>
<comment type="cofactor">
    <cofactor evidence="1">
        <name>Zn(2+)</name>
        <dbReference type="ChEBI" id="CHEBI:29105"/>
    </cofactor>
</comment>
<evidence type="ECO:0000256" key="11">
    <source>
        <dbReference type="ARBA" id="ARBA00023049"/>
    </source>
</evidence>
<keyword evidence="10 17" id="KW-1133">Transmembrane helix</keyword>
<comment type="catalytic activity">
    <reaction evidence="13">
        <text>Hydrolyzes the peptide bond -P2-(S-farnesyl or geranylgeranyl)C-P1'-P2'-P3'-COOH where P1' and P2' are amino acids with aliphatic side chains and P3' is any C-terminal residue.</text>
        <dbReference type="EC" id="3.4.24.84"/>
    </reaction>
</comment>
<feature type="transmembrane region" description="Helical" evidence="17">
    <location>
        <begin position="1044"/>
        <end position="1067"/>
    </location>
</feature>
<evidence type="ECO:0000256" key="2">
    <source>
        <dbReference type="ARBA" id="ARBA00004477"/>
    </source>
</evidence>
<evidence type="ECO:0000256" key="12">
    <source>
        <dbReference type="ARBA" id="ARBA00023136"/>
    </source>
</evidence>
<evidence type="ECO:0000256" key="17">
    <source>
        <dbReference type="SAM" id="Phobius"/>
    </source>
</evidence>
<organism evidence="21 22">
    <name type="scientific">Rhizopogon vesiculosus</name>
    <dbReference type="NCBI Taxonomy" id="180088"/>
    <lineage>
        <taxon>Eukaryota</taxon>
        <taxon>Fungi</taxon>
        <taxon>Dikarya</taxon>
        <taxon>Basidiomycota</taxon>
        <taxon>Agaricomycotina</taxon>
        <taxon>Agaricomycetes</taxon>
        <taxon>Agaricomycetidae</taxon>
        <taxon>Boletales</taxon>
        <taxon>Suillineae</taxon>
        <taxon>Rhizopogonaceae</taxon>
        <taxon>Rhizopogon</taxon>
    </lineage>
</organism>
<feature type="region of interest" description="Disordered" evidence="16">
    <location>
        <begin position="171"/>
        <end position="195"/>
    </location>
</feature>
<reference evidence="21 22" key="1">
    <citation type="submission" date="2016-03" db="EMBL/GenBank/DDBJ databases">
        <title>Comparative genomics of the ectomycorrhizal sister species Rhizopogon vinicolor and Rhizopogon vesiculosus (Basidiomycota: Boletales) reveals a divergence of the mating type B locus.</title>
        <authorList>
            <person name="Mujic A.B."/>
            <person name="Kuo A."/>
            <person name="Tritt A."/>
            <person name="Lipzen A."/>
            <person name="Chen C."/>
            <person name="Johnson J."/>
            <person name="Sharma A."/>
            <person name="Barry K."/>
            <person name="Grigoriev I.V."/>
            <person name="Spatafora J.W."/>
        </authorList>
    </citation>
    <scope>NUCLEOTIDE SEQUENCE [LARGE SCALE GENOMIC DNA]</scope>
    <source>
        <strain evidence="21 22">AM-OR11-056</strain>
    </source>
</reference>
<dbReference type="Gene3D" id="1.10.405.10">
    <property type="entry name" value="Guanine Nucleotide Dissociation Inhibitor, domain 1"/>
    <property type="match status" value="1"/>
</dbReference>
<evidence type="ECO:0000256" key="4">
    <source>
        <dbReference type="ARBA" id="ARBA00022670"/>
    </source>
</evidence>
<dbReference type="PANTHER" id="PTHR10120">
    <property type="entry name" value="CAAX PRENYL PROTEASE 1"/>
    <property type="match status" value="1"/>
</dbReference>
<dbReference type="OrthoDB" id="7777654at2759"/>
<dbReference type="InterPro" id="IPR001915">
    <property type="entry name" value="Peptidase_M48"/>
</dbReference>
<keyword evidence="8" id="KW-0256">Endoplasmic reticulum</keyword>
<feature type="region of interest" description="Disordered" evidence="16">
    <location>
        <begin position="113"/>
        <end position="132"/>
    </location>
</feature>
<feature type="domain" description="Peptidase M48" evidence="18">
    <location>
        <begin position="1148"/>
        <end position="1217"/>
    </location>
</feature>
<dbReference type="InterPro" id="IPR002937">
    <property type="entry name" value="Amino_oxidase"/>
</dbReference>
<evidence type="ECO:0000259" key="18">
    <source>
        <dbReference type="Pfam" id="PF01435"/>
    </source>
</evidence>
<keyword evidence="7" id="KW-0378">Hydrolase</keyword>
<evidence type="ECO:0000313" key="21">
    <source>
        <dbReference type="EMBL" id="OJA17364.1"/>
    </source>
</evidence>
<evidence type="ECO:0000256" key="10">
    <source>
        <dbReference type="ARBA" id="ARBA00022989"/>
    </source>
</evidence>
<dbReference type="GO" id="GO:0071586">
    <property type="term" value="P:CAAX-box protein processing"/>
    <property type="evidence" value="ECO:0007669"/>
    <property type="project" value="InterPro"/>
</dbReference>
<feature type="compositionally biased region" description="Low complexity" evidence="16">
    <location>
        <begin position="252"/>
        <end position="265"/>
    </location>
</feature>
<evidence type="ECO:0000256" key="1">
    <source>
        <dbReference type="ARBA" id="ARBA00001947"/>
    </source>
</evidence>
<dbReference type="Gene3D" id="3.30.2010.10">
    <property type="entry name" value="Metalloproteases ('zincins'), catalytic domain"/>
    <property type="match status" value="1"/>
</dbReference>
<dbReference type="GO" id="GO:0005789">
    <property type="term" value="C:endoplasmic reticulum membrane"/>
    <property type="evidence" value="ECO:0007669"/>
    <property type="project" value="UniProtKB-SubCell"/>
</dbReference>
<proteinExistence type="inferred from homology"/>
<evidence type="ECO:0000259" key="20">
    <source>
        <dbReference type="Pfam" id="PF16491"/>
    </source>
</evidence>
<dbReference type="Gene3D" id="3.90.660.10">
    <property type="match status" value="1"/>
</dbReference>
<dbReference type="Pfam" id="PF16491">
    <property type="entry name" value="Peptidase_M48_N"/>
    <property type="match status" value="1"/>
</dbReference>
<evidence type="ECO:0000256" key="13">
    <source>
        <dbReference type="ARBA" id="ARBA00044456"/>
    </source>
</evidence>
<evidence type="ECO:0000256" key="3">
    <source>
        <dbReference type="ARBA" id="ARBA00012336"/>
    </source>
</evidence>